<evidence type="ECO:0000256" key="1">
    <source>
        <dbReference type="PIRSR" id="PIRSR600760-2"/>
    </source>
</evidence>
<sequence length="269" mass="28087">MIDAQLGSQVGALLRHTAATVVLPSYQHLQDSEISEKGPGDLVTVADRRSEEALTAGLSDLLPGSVVVGEEAYAADKSVLARIGGPAPTWIVDPIDGTANYAAGSGPFCLMVALVDAQGLAAAWIYDPIDDLMGYAVAGGGAFLGDVRVEPVAPLPADRLRGVAAATYYPANLRARVEGGGDRLGEVTNGQRCAGREYLDLLAGRQQFAMSWRTWPWDHAPGALLVREAGGVVRRLDGAEYVVAADPGEGLLAAIDDQTWRTVAGALVP</sequence>
<dbReference type="AlphaFoldDB" id="A0A1H3LTV5"/>
<dbReference type="SUPFAM" id="SSF56655">
    <property type="entry name" value="Carbohydrate phosphatase"/>
    <property type="match status" value="1"/>
</dbReference>
<dbReference type="EMBL" id="FNQB01000001">
    <property type="protein sequence ID" value="SDY67776.1"/>
    <property type="molecule type" value="Genomic_DNA"/>
</dbReference>
<dbReference type="Pfam" id="PF00459">
    <property type="entry name" value="Inositol_P"/>
    <property type="match status" value="1"/>
</dbReference>
<evidence type="ECO:0000313" key="2">
    <source>
        <dbReference type="EMBL" id="SDY67776.1"/>
    </source>
</evidence>
<accession>A0A1H3LTV5</accession>
<keyword evidence="1" id="KW-0479">Metal-binding</keyword>
<evidence type="ECO:0000313" key="3">
    <source>
        <dbReference type="Proteomes" id="UP000199632"/>
    </source>
</evidence>
<name>A0A1H3LTV5_9ACTN</name>
<feature type="binding site" evidence="1">
    <location>
        <position position="96"/>
    </location>
    <ligand>
        <name>Mg(2+)</name>
        <dbReference type="ChEBI" id="CHEBI:18420"/>
        <label>1</label>
        <note>catalytic</note>
    </ligand>
</feature>
<dbReference type="PANTHER" id="PTHR20854">
    <property type="entry name" value="INOSITOL MONOPHOSPHATASE"/>
    <property type="match status" value="1"/>
</dbReference>
<protein>
    <submittedName>
        <fullName evidence="2">Fructose-1,6-bisphosphatase</fullName>
    </submittedName>
</protein>
<reference evidence="3" key="1">
    <citation type="submission" date="2016-10" db="EMBL/GenBank/DDBJ databases">
        <authorList>
            <person name="Varghese N."/>
            <person name="Submissions S."/>
        </authorList>
    </citation>
    <scope>NUCLEOTIDE SEQUENCE [LARGE SCALE GENOMIC DNA]</scope>
    <source>
        <strain evidence="3">DSM 44718</strain>
    </source>
</reference>
<feature type="binding site" evidence="1">
    <location>
        <position position="218"/>
    </location>
    <ligand>
        <name>Mg(2+)</name>
        <dbReference type="ChEBI" id="CHEBI:18420"/>
        <label>1</label>
        <note>catalytic</note>
    </ligand>
</feature>
<feature type="binding site" evidence="1">
    <location>
        <position position="93"/>
    </location>
    <ligand>
        <name>Mg(2+)</name>
        <dbReference type="ChEBI" id="CHEBI:18420"/>
        <label>2</label>
    </ligand>
</feature>
<proteinExistence type="predicted"/>
<keyword evidence="3" id="KW-1185">Reference proteome</keyword>
<keyword evidence="1" id="KW-0460">Magnesium</keyword>
<dbReference type="PRINTS" id="PR00377">
    <property type="entry name" value="IMPHPHTASES"/>
</dbReference>
<dbReference type="GO" id="GO:0046872">
    <property type="term" value="F:metal ion binding"/>
    <property type="evidence" value="ECO:0007669"/>
    <property type="project" value="UniProtKB-KW"/>
</dbReference>
<dbReference type="GO" id="GO:0007165">
    <property type="term" value="P:signal transduction"/>
    <property type="evidence" value="ECO:0007669"/>
    <property type="project" value="TreeGrafter"/>
</dbReference>
<dbReference type="STRING" id="137265.SAMN05421684_0965"/>
<feature type="binding site" evidence="1">
    <location>
        <position position="70"/>
    </location>
    <ligand>
        <name>Mg(2+)</name>
        <dbReference type="ChEBI" id="CHEBI:18420"/>
        <label>1</label>
        <note>catalytic</note>
    </ligand>
</feature>
<dbReference type="Proteomes" id="UP000199632">
    <property type="component" value="Unassembled WGS sequence"/>
</dbReference>
<organism evidence="2 3">
    <name type="scientific">Asanoa ishikariensis</name>
    <dbReference type="NCBI Taxonomy" id="137265"/>
    <lineage>
        <taxon>Bacteria</taxon>
        <taxon>Bacillati</taxon>
        <taxon>Actinomycetota</taxon>
        <taxon>Actinomycetes</taxon>
        <taxon>Micromonosporales</taxon>
        <taxon>Micromonosporaceae</taxon>
        <taxon>Asanoa</taxon>
    </lineage>
</organism>
<dbReference type="GO" id="GO:0006020">
    <property type="term" value="P:inositol metabolic process"/>
    <property type="evidence" value="ECO:0007669"/>
    <property type="project" value="TreeGrafter"/>
</dbReference>
<gene>
    <name evidence="2" type="ORF">SAMN05421684_0965</name>
</gene>
<dbReference type="PANTHER" id="PTHR20854:SF4">
    <property type="entry name" value="INOSITOL-1-MONOPHOSPHATASE-RELATED"/>
    <property type="match status" value="1"/>
</dbReference>
<dbReference type="InterPro" id="IPR000760">
    <property type="entry name" value="Inositol_monophosphatase-like"/>
</dbReference>
<dbReference type="Gene3D" id="3.40.190.80">
    <property type="match status" value="1"/>
</dbReference>
<comment type="cofactor">
    <cofactor evidence="1">
        <name>Mg(2+)</name>
        <dbReference type="ChEBI" id="CHEBI:18420"/>
    </cofactor>
</comment>
<dbReference type="GO" id="GO:0008934">
    <property type="term" value="F:inositol monophosphate 1-phosphatase activity"/>
    <property type="evidence" value="ECO:0007669"/>
    <property type="project" value="TreeGrafter"/>
</dbReference>
<dbReference type="Gene3D" id="3.30.540.10">
    <property type="entry name" value="Fructose-1,6-Bisphosphatase, subunit A, domain 1"/>
    <property type="match status" value="1"/>
</dbReference>
<feature type="binding site" evidence="1">
    <location>
        <position position="95"/>
    </location>
    <ligand>
        <name>Mg(2+)</name>
        <dbReference type="ChEBI" id="CHEBI:18420"/>
        <label>1</label>
        <note>catalytic</note>
    </ligand>
</feature>